<dbReference type="OrthoDB" id="3874291at2"/>
<keyword evidence="3" id="KW-1185">Reference proteome</keyword>
<evidence type="ECO:0000313" key="2">
    <source>
        <dbReference type="EMBL" id="ARF55128.1"/>
    </source>
</evidence>
<sequence length="155" mass="16188">MTVQTCPHCRAPVRGDGRPNCLCAAVDAEDFDPLRIRPYVSLPGTEEDEDDEAYGAADGSLGGARSNTPWGDRSGAPSGDRSDAPVGDTAAAPPAPLRPRRPGPTSRTVRIFHSADVSADGPDRSSGPTRASGGVGHVSGRRTGRGWRATRRRTG</sequence>
<organism evidence="2 3">
    <name type="scientific">Streptomyces gilvosporeus</name>
    <dbReference type="NCBI Taxonomy" id="553510"/>
    <lineage>
        <taxon>Bacteria</taxon>
        <taxon>Bacillati</taxon>
        <taxon>Actinomycetota</taxon>
        <taxon>Actinomycetes</taxon>
        <taxon>Kitasatosporales</taxon>
        <taxon>Streptomycetaceae</taxon>
        <taxon>Streptomyces</taxon>
    </lineage>
</organism>
<reference evidence="2 3" key="1">
    <citation type="submission" date="2017-04" db="EMBL/GenBank/DDBJ databases">
        <title>Complete Genome Sequence of Streptomyces gilvosporeus F607, a Capable Producer of Natamycin.</title>
        <authorList>
            <person name="Zong G."/>
            <person name="Zhong C."/>
            <person name="Fu J."/>
            <person name="Qin R."/>
            <person name="Cao G."/>
        </authorList>
    </citation>
    <scope>NUCLEOTIDE SEQUENCE [LARGE SCALE GENOMIC DNA]</scope>
    <source>
        <strain evidence="2 3">F607</strain>
    </source>
</reference>
<name>A0A1V0TQR6_9ACTN</name>
<accession>A0A1V0TQR6</accession>
<dbReference type="EMBL" id="CP020569">
    <property type="protein sequence ID" value="ARF55128.1"/>
    <property type="molecule type" value="Genomic_DNA"/>
</dbReference>
<evidence type="ECO:0008006" key="4">
    <source>
        <dbReference type="Google" id="ProtNLM"/>
    </source>
</evidence>
<evidence type="ECO:0000256" key="1">
    <source>
        <dbReference type="SAM" id="MobiDB-lite"/>
    </source>
</evidence>
<feature type="compositionally biased region" description="Basic residues" evidence="1">
    <location>
        <begin position="139"/>
        <end position="155"/>
    </location>
</feature>
<dbReference type="STRING" id="553510.B1H19_13800"/>
<dbReference type="RefSeq" id="WP_083105040.1">
    <property type="nucleotide sequence ID" value="NZ_CP020569.1"/>
</dbReference>
<dbReference type="KEGG" id="sgv:B1H19_13800"/>
<proteinExistence type="predicted"/>
<dbReference type="Proteomes" id="UP000192726">
    <property type="component" value="Chromosome"/>
</dbReference>
<dbReference type="AlphaFoldDB" id="A0A1V0TQR6"/>
<evidence type="ECO:0000313" key="3">
    <source>
        <dbReference type="Proteomes" id="UP000192726"/>
    </source>
</evidence>
<gene>
    <name evidence="2" type="ORF">B1H19_13800</name>
</gene>
<protein>
    <recommendedName>
        <fullName evidence="4">Peptidoglycan-binding protein</fullName>
    </recommendedName>
</protein>
<feature type="region of interest" description="Disordered" evidence="1">
    <location>
        <begin position="41"/>
        <end position="155"/>
    </location>
</feature>